<keyword evidence="3" id="KW-0378">Hydrolase</keyword>
<evidence type="ECO:0000256" key="4">
    <source>
        <dbReference type="ARBA" id="ARBA00022833"/>
    </source>
</evidence>
<dbReference type="CDD" id="cd07720">
    <property type="entry name" value="OPHC2-like_MBL-fold"/>
    <property type="match status" value="1"/>
</dbReference>
<keyword evidence="7" id="KW-1185">Reference proteome</keyword>
<evidence type="ECO:0000313" key="6">
    <source>
        <dbReference type="EMBL" id="ONG54197.1"/>
    </source>
</evidence>
<name>A0A1V2H5C8_9PROT</name>
<sequence>MVAVPEFQVPGLHHRRVGDIVVTAVSDGYLNGSNAALQNMEQDRIAELLVGAFRPTPRRGSVNTFLIWSQGRVALIDTGCGPHMQPTAGKLFSNLAAAHVPPEAVDTVLLTHMHPDHSNGLADVHGEALFPQAELGLHEAELAYWQDPEAARVAAESKQGVLYFANAPAQLAPYRDRLKPFGDGAEVFPGVTAVHLPGHTPGHSGYRIASGDEQLLIWGDIIHVPEVQVPHPEVTMQFDVDPAQAIATRKRTFDMVAADRMLVAGMHVHFPGYAHLRRQGSGVELIQEAWTLPF</sequence>
<dbReference type="GO" id="GO:0016787">
    <property type="term" value="F:hydrolase activity"/>
    <property type="evidence" value="ECO:0007669"/>
    <property type="project" value="UniProtKB-KW"/>
</dbReference>
<dbReference type="PANTHER" id="PTHR42978">
    <property type="entry name" value="QUORUM-QUENCHING LACTONASE YTNP-RELATED-RELATED"/>
    <property type="match status" value="1"/>
</dbReference>
<dbReference type="Pfam" id="PF00753">
    <property type="entry name" value="Lactamase_B"/>
    <property type="match status" value="1"/>
</dbReference>
<dbReference type="AlphaFoldDB" id="A0A1V2H5C8"/>
<dbReference type="EMBL" id="MLCO01000088">
    <property type="protein sequence ID" value="ONG54197.1"/>
    <property type="molecule type" value="Genomic_DNA"/>
</dbReference>
<evidence type="ECO:0000256" key="2">
    <source>
        <dbReference type="ARBA" id="ARBA00022723"/>
    </source>
</evidence>
<accession>A0A1V2H5C8</accession>
<dbReference type="SMART" id="SM00849">
    <property type="entry name" value="Lactamase_B"/>
    <property type="match status" value="1"/>
</dbReference>
<evidence type="ECO:0000259" key="5">
    <source>
        <dbReference type="SMART" id="SM00849"/>
    </source>
</evidence>
<dbReference type="InterPro" id="IPR036866">
    <property type="entry name" value="RibonucZ/Hydroxyglut_hydro"/>
</dbReference>
<evidence type="ECO:0000313" key="7">
    <source>
        <dbReference type="Proteomes" id="UP000188879"/>
    </source>
</evidence>
<reference evidence="6 7" key="1">
    <citation type="submission" date="2016-10" db="EMBL/GenBank/DDBJ databases">
        <title>Draft Genome sequence of Roseomonas sp. strain M3.</title>
        <authorList>
            <person name="Subhash Y."/>
            <person name="Lee S."/>
        </authorList>
    </citation>
    <scope>NUCLEOTIDE SEQUENCE [LARGE SCALE GENOMIC DNA]</scope>
    <source>
        <strain evidence="6 7">M3</strain>
    </source>
</reference>
<dbReference type="OrthoDB" id="9773738at2"/>
<dbReference type="Gene3D" id="3.60.15.10">
    <property type="entry name" value="Ribonuclease Z/Hydroxyacylglutathione hydrolase-like"/>
    <property type="match status" value="1"/>
</dbReference>
<evidence type="ECO:0000256" key="1">
    <source>
        <dbReference type="ARBA" id="ARBA00007749"/>
    </source>
</evidence>
<dbReference type="RefSeq" id="WP_076957339.1">
    <property type="nucleotide sequence ID" value="NZ_MLCO01000088.1"/>
</dbReference>
<proteinExistence type="inferred from homology"/>
<dbReference type="InterPro" id="IPR051013">
    <property type="entry name" value="MBL_superfamily_lactonases"/>
</dbReference>
<dbReference type="InterPro" id="IPR001279">
    <property type="entry name" value="Metallo-B-lactamas"/>
</dbReference>
<dbReference type="Proteomes" id="UP000188879">
    <property type="component" value="Unassembled WGS sequence"/>
</dbReference>
<protein>
    <recommendedName>
        <fullName evidence="5">Metallo-beta-lactamase domain-containing protein</fullName>
    </recommendedName>
</protein>
<organism evidence="6 7">
    <name type="scientific">Teichococcus deserti</name>
    <dbReference type="NCBI Taxonomy" id="1817963"/>
    <lineage>
        <taxon>Bacteria</taxon>
        <taxon>Pseudomonadati</taxon>
        <taxon>Pseudomonadota</taxon>
        <taxon>Alphaproteobacteria</taxon>
        <taxon>Acetobacterales</taxon>
        <taxon>Roseomonadaceae</taxon>
        <taxon>Roseomonas</taxon>
    </lineage>
</organism>
<keyword evidence="2" id="KW-0479">Metal-binding</keyword>
<keyword evidence="4" id="KW-0862">Zinc</keyword>
<gene>
    <name evidence="6" type="ORF">BKE38_10665</name>
</gene>
<comment type="caution">
    <text evidence="6">The sequence shown here is derived from an EMBL/GenBank/DDBJ whole genome shotgun (WGS) entry which is preliminary data.</text>
</comment>
<dbReference type="GO" id="GO:0046872">
    <property type="term" value="F:metal ion binding"/>
    <property type="evidence" value="ECO:0007669"/>
    <property type="project" value="UniProtKB-KW"/>
</dbReference>
<feature type="domain" description="Metallo-beta-lactamase" evidence="5">
    <location>
        <begin position="61"/>
        <end position="267"/>
    </location>
</feature>
<evidence type="ECO:0000256" key="3">
    <source>
        <dbReference type="ARBA" id="ARBA00022801"/>
    </source>
</evidence>
<comment type="similarity">
    <text evidence="1">Belongs to the metallo-beta-lactamase superfamily.</text>
</comment>
<dbReference type="SUPFAM" id="SSF56281">
    <property type="entry name" value="Metallo-hydrolase/oxidoreductase"/>
    <property type="match status" value="1"/>
</dbReference>
<dbReference type="PANTHER" id="PTHR42978:SF6">
    <property type="entry name" value="QUORUM-QUENCHING LACTONASE YTNP-RELATED"/>
    <property type="match status" value="1"/>
</dbReference>